<dbReference type="PANTHER" id="PTHR46033">
    <property type="entry name" value="PROTEIN MAIN-LIKE 2"/>
    <property type="match status" value="1"/>
</dbReference>
<name>A0A9R0YDS0_TRITD</name>
<dbReference type="PANTHER" id="PTHR46033:SF87">
    <property type="entry name" value="AMINOTRANSFERASE-LIKE PLANT MOBILE DOMAIN-CONTAINING PROTEIN"/>
    <property type="match status" value="1"/>
</dbReference>
<evidence type="ECO:0000259" key="1">
    <source>
        <dbReference type="Pfam" id="PF10536"/>
    </source>
</evidence>
<dbReference type="Gramene" id="TRITD6Bv1G007760.1">
    <property type="protein sequence ID" value="TRITD6Bv1G007760.1"/>
    <property type="gene ID" value="TRITD6Bv1G007760"/>
</dbReference>
<evidence type="ECO:0000313" key="2">
    <source>
        <dbReference type="EMBL" id="VAI53012.1"/>
    </source>
</evidence>
<evidence type="ECO:0000313" key="3">
    <source>
        <dbReference type="Proteomes" id="UP000324705"/>
    </source>
</evidence>
<dbReference type="Proteomes" id="UP000324705">
    <property type="component" value="Chromosome 6B"/>
</dbReference>
<dbReference type="InterPro" id="IPR019557">
    <property type="entry name" value="AminoTfrase-like_pln_mobile"/>
</dbReference>
<organism evidence="2 3">
    <name type="scientific">Triticum turgidum subsp. durum</name>
    <name type="common">Durum wheat</name>
    <name type="synonym">Triticum durum</name>
    <dbReference type="NCBI Taxonomy" id="4567"/>
    <lineage>
        <taxon>Eukaryota</taxon>
        <taxon>Viridiplantae</taxon>
        <taxon>Streptophyta</taxon>
        <taxon>Embryophyta</taxon>
        <taxon>Tracheophyta</taxon>
        <taxon>Spermatophyta</taxon>
        <taxon>Magnoliopsida</taxon>
        <taxon>Liliopsida</taxon>
        <taxon>Poales</taxon>
        <taxon>Poaceae</taxon>
        <taxon>BOP clade</taxon>
        <taxon>Pooideae</taxon>
        <taxon>Triticodae</taxon>
        <taxon>Triticeae</taxon>
        <taxon>Triticinae</taxon>
        <taxon>Triticum</taxon>
    </lineage>
</organism>
<reference evidence="2 3" key="1">
    <citation type="submission" date="2017-09" db="EMBL/GenBank/DDBJ databases">
        <authorList>
            <consortium name="International Durum Wheat Genome Sequencing Consortium (IDWGSC)"/>
            <person name="Milanesi L."/>
        </authorList>
    </citation>
    <scope>NUCLEOTIDE SEQUENCE [LARGE SCALE GENOMIC DNA]</scope>
    <source>
        <strain evidence="3">cv. Svevo</strain>
    </source>
</reference>
<proteinExistence type="predicted"/>
<gene>
    <name evidence="2" type="ORF">TRITD_6Bv1G007760</name>
</gene>
<dbReference type="OMA" id="LWRPKTH"/>
<protein>
    <recommendedName>
        <fullName evidence="1">Aminotransferase-like plant mobile domain-containing protein</fullName>
    </recommendedName>
</protein>
<keyword evidence="3" id="KW-1185">Reference proteome</keyword>
<dbReference type="GO" id="GO:0010073">
    <property type="term" value="P:meristem maintenance"/>
    <property type="evidence" value="ECO:0007669"/>
    <property type="project" value="InterPro"/>
</dbReference>
<dbReference type="AlphaFoldDB" id="A0A9R0YDS0"/>
<accession>A0A9R0YDS0</accession>
<feature type="domain" description="Aminotransferase-like plant mobile" evidence="1">
    <location>
        <begin position="77"/>
        <end position="211"/>
    </location>
</feature>
<dbReference type="EMBL" id="LT934122">
    <property type="protein sequence ID" value="VAI53012.1"/>
    <property type="molecule type" value="Genomic_DNA"/>
</dbReference>
<dbReference type="Pfam" id="PF10536">
    <property type="entry name" value="PMD"/>
    <property type="match status" value="1"/>
</dbReference>
<dbReference type="InterPro" id="IPR044824">
    <property type="entry name" value="MAIN-like"/>
</dbReference>
<sequence length="219" mass="25013">MTTGLPYTFVICRMASLIHPSYDQLHRGRFMADEGRVFDQLHLRSGSVHDKMKYDERYTEYIRKTELLPFISLVSRSMPKMNPCAITTLVDLWRPKTHTFHFYAGEMTVTLQDVTLITGLPIKGEPICFSIDSDGWREIMVGLIGREPGVQGKSAGASYHWIAEHFGECPADADDETVQQYTRAYLWYVVSRTLFSDGTGVNASFMWLKLFAGWEHGLD</sequence>